<evidence type="ECO:0000256" key="1">
    <source>
        <dbReference type="ARBA" id="ARBA00004141"/>
    </source>
</evidence>
<feature type="transmembrane region" description="Helical" evidence="6">
    <location>
        <begin position="53"/>
        <end position="74"/>
    </location>
</feature>
<evidence type="ECO:0000313" key="8">
    <source>
        <dbReference type="Proteomes" id="UP001217089"/>
    </source>
</evidence>
<dbReference type="PANTHER" id="PTHR24223:SF456">
    <property type="entry name" value="MULTIDRUG RESISTANCE-ASSOCIATED PROTEIN LETHAL(2)03659"/>
    <property type="match status" value="1"/>
</dbReference>
<evidence type="ECO:0000256" key="5">
    <source>
        <dbReference type="SAM" id="MobiDB-lite"/>
    </source>
</evidence>
<keyword evidence="6" id="KW-0812">Transmembrane</keyword>
<dbReference type="EMBL" id="JARBDR010000640">
    <property type="protein sequence ID" value="KAJ8309982.1"/>
    <property type="molecule type" value="Genomic_DNA"/>
</dbReference>
<comment type="similarity">
    <text evidence="2">Belongs to the ABC transporter superfamily. ABCC family. Conjugate transporter (TC 3.A.1.208) subfamily.</text>
</comment>
<evidence type="ECO:0000256" key="6">
    <source>
        <dbReference type="SAM" id="Phobius"/>
    </source>
</evidence>
<name>A0ABQ9EXU0_TEGGR</name>
<organism evidence="7 8">
    <name type="scientific">Tegillarca granosa</name>
    <name type="common">Malaysian cockle</name>
    <name type="synonym">Anadara granosa</name>
    <dbReference type="NCBI Taxonomy" id="220873"/>
    <lineage>
        <taxon>Eukaryota</taxon>
        <taxon>Metazoa</taxon>
        <taxon>Spiralia</taxon>
        <taxon>Lophotrochozoa</taxon>
        <taxon>Mollusca</taxon>
        <taxon>Bivalvia</taxon>
        <taxon>Autobranchia</taxon>
        <taxon>Pteriomorphia</taxon>
        <taxon>Arcoida</taxon>
        <taxon>Arcoidea</taxon>
        <taxon>Arcidae</taxon>
        <taxon>Tegillarca</taxon>
    </lineage>
</organism>
<keyword evidence="4" id="KW-0067">ATP-binding</keyword>
<evidence type="ECO:0000313" key="7">
    <source>
        <dbReference type="EMBL" id="KAJ8309982.1"/>
    </source>
</evidence>
<dbReference type="PANTHER" id="PTHR24223">
    <property type="entry name" value="ATP-BINDING CASSETTE SUB-FAMILY C"/>
    <property type="match status" value="1"/>
</dbReference>
<dbReference type="Proteomes" id="UP001217089">
    <property type="component" value="Unassembled WGS sequence"/>
</dbReference>
<feature type="region of interest" description="Disordered" evidence="5">
    <location>
        <begin position="1"/>
        <end position="25"/>
    </location>
</feature>
<protein>
    <submittedName>
        <fullName evidence="7">Uncharacterized protein</fullName>
    </submittedName>
</protein>
<gene>
    <name evidence="7" type="ORF">KUTeg_011847</name>
</gene>
<keyword evidence="6" id="KW-1133">Transmembrane helix</keyword>
<reference evidence="7 8" key="1">
    <citation type="submission" date="2022-12" db="EMBL/GenBank/DDBJ databases">
        <title>Chromosome-level genome of Tegillarca granosa.</title>
        <authorList>
            <person name="Kim J."/>
        </authorList>
    </citation>
    <scope>NUCLEOTIDE SEQUENCE [LARGE SCALE GENOMIC DNA]</scope>
    <source>
        <strain evidence="7">Teg-2019</strain>
        <tissue evidence="7">Adductor muscle</tissue>
    </source>
</reference>
<keyword evidence="6" id="KW-0472">Membrane</keyword>
<comment type="subcellular location">
    <subcellularLocation>
        <location evidence="1">Membrane</location>
        <topology evidence="1">Multi-pass membrane protein</topology>
    </subcellularLocation>
</comment>
<evidence type="ECO:0000256" key="4">
    <source>
        <dbReference type="ARBA" id="ARBA00022840"/>
    </source>
</evidence>
<dbReference type="InterPro" id="IPR050173">
    <property type="entry name" value="ABC_transporter_C-like"/>
</dbReference>
<evidence type="ECO:0000256" key="2">
    <source>
        <dbReference type="ARBA" id="ARBA00009726"/>
    </source>
</evidence>
<accession>A0ABQ9EXU0</accession>
<proteinExistence type="inferred from homology"/>
<comment type="caution">
    <text evidence="7">The sequence shown here is derived from an EMBL/GenBank/DDBJ whole genome shotgun (WGS) entry which is preliminary data.</text>
</comment>
<evidence type="ECO:0000256" key="3">
    <source>
        <dbReference type="ARBA" id="ARBA00022741"/>
    </source>
</evidence>
<keyword evidence="3" id="KW-0547">Nucleotide-binding</keyword>
<keyword evidence="8" id="KW-1185">Reference proteome</keyword>
<sequence>MPHGDATQIGDRGVSLSGGQKARAEKIQLPEEEERRHGTVGWRIYYEYFKAGSGIFIFLILLFLNITAQVAYVASDWWLSHW</sequence>